<accession>A0A8C1Y8J8</accession>
<evidence type="ECO:0000313" key="7">
    <source>
        <dbReference type="Proteomes" id="UP000694700"/>
    </source>
</evidence>
<evidence type="ECO:0000256" key="2">
    <source>
        <dbReference type="ARBA" id="ARBA00011853"/>
    </source>
</evidence>
<feature type="domain" description="Peptidase M16C associated" evidence="5">
    <location>
        <begin position="443"/>
        <end position="690"/>
    </location>
</feature>
<feature type="coiled-coil region" evidence="4">
    <location>
        <begin position="447"/>
        <end position="474"/>
    </location>
</feature>
<dbReference type="PANTHER" id="PTHR43016:SF13">
    <property type="entry name" value="PRESEQUENCE PROTEASE, MITOCHONDRIAL"/>
    <property type="match status" value="1"/>
</dbReference>
<protein>
    <recommendedName>
        <fullName evidence="3">Pitrilysin metalloproteinase 1</fullName>
    </recommendedName>
</protein>
<dbReference type="Gene3D" id="3.30.830.10">
    <property type="entry name" value="Metalloenzyme, LuxS/M16 peptidase-like"/>
    <property type="match status" value="3"/>
</dbReference>
<dbReference type="FunFam" id="3.30.830.10:FF:000020">
    <property type="entry name" value="Mitochondrial presequence protease"/>
    <property type="match status" value="1"/>
</dbReference>
<dbReference type="InterPro" id="IPR011249">
    <property type="entry name" value="Metalloenz_LuxS/M16"/>
</dbReference>
<comment type="subcellular location">
    <subcellularLocation>
        <location evidence="1">Mitochondrion matrix</location>
    </subcellularLocation>
</comment>
<dbReference type="Proteomes" id="UP000694700">
    <property type="component" value="Unplaced"/>
</dbReference>
<reference evidence="6" key="1">
    <citation type="submission" date="2025-08" db="UniProtKB">
        <authorList>
            <consortium name="Ensembl"/>
        </authorList>
    </citation>
    <scope>IDENTIFICATION</scope>
</reference>
<dbReference type="Ensembl" id="ENSCCRT00015093794.1">
    <property type="protein sequence ID" value="ENSCCRP00015090873.1"/>
    <property type="gene ID" value="ENSCCRG00015034494.1"/>
</dbReference>
<dbReference type="GO" id="GO:0004222">
    <property type="term" value="F:metalloendopeptidase activity"/>
    <property type="evidence" value="ECO:0007669"/>
    <property type="project" value="TreeGrafter"/>
</dbReference>
<evidence type="ECO:0000256" key="1">
    <source>
        <dbReference type="ARBA" id="ARBA00004305"/>
    </source>
</evidence>
<sequence>SLQGSWRSRGSSAVERALQYTAGQKLHGFTVKEVTAVPDLFLTAVKLSHDATGAQYLHAARDDSNNLFSVQFRTTPMDSTGVPHILEHTVLCGSQRFPCRDPFFKMLNRSLSTFMNAFTASDYTMYPFSTQNAKDFQNLLSVYLDAVFFPCLRELDFWQEGWRLEHETPTDPSSRLVFKGVVFNEMKGVFSDNERLYAQHLQNKLLPDHTYAVVSGGEPLAIPDLTWEQLKHFHATHYHPSNARFFTYGDLPLEQHLQQIEEEALSKFERTEPNTAVPPQTHWDKPRVDHVTCRPDALAPDPIKQNTLCMSYLLGDITDTFEAFILSLLSSLMISGPNSPFYKALIEPEIGSDFSSSVGFDGSTRQASFTIGLQVLTGFLLTGFEEEQIEALLHKIEIQMKHHFYIFENVSRFRQCLKENPRYLQDKIQHYFKDNAHRLTLTMSPDERFLEKQAEAEEQKLQQKIQNLSDADHKDIYEKGLQLLAAQSTTQDASCLPALKVSDIEPIIPYTPVQPGTAGGVPVQYCEQPTNGMVYFRAMCNLNSLPEDLKIYVPLFCSVITKLGCGELDYRQQAQRIELKTGGMSVSPQIIPDTADLDLYEQGIILSSSCLERNLPDMFQLWSDIFNSPRFDDEQRLRVLVMMSAQELSNGISYSGHMYAMTRAARTLTPTADLQEAFSGMDQVRFMKRIAEMTDLTSVLRKLPRIKRHLLNPENMRCAVNATPQKMSEAAGEVERFIGNIAANRKERKPVRPTVVEVRPLDPQAGSSASRKLISEPHFKPCQMKTYFQLPFNVNFVSECVRAVPFTHTDYARPELHPDVVGFPWRSRVGASGKVYPARH</sequence>
<dbReference type="AlphaFoldDB" id="A0A8C1Y8J8"/>
<evidence type="ECO:0000259" key="5">
    <source>
        <dbReference type="SMART" id="SM01264"/>
    </source>
</evidence>
<evidence type="ECO:0000313" key="6">
    <source>
        <dbReference type="Ensembl" id="ENSCCRP00015090873.1"/>
    </source>
</evidence>
<keyword evidence="4" id="KW-0175">Coiled coil</keyword>
<dbReference type="GO" id="GO:0005759">
    <property type="term" value="C:mitochondrial matrix"/>
    <property type="evidence" value="ECO:0007669"/>
    <property type="project" value="UniProtKB-SubCell"/>
</dbReference>
<comment type="subunit">
    <text evidence="2">Monomer and homodimer; homodimerization is induced by binding of the substrate.</text>
</comment>
<organism evidence="6 7">
    <name type="scientific">Cyprinus carpio</name>
    <name type="common">Common carp</name>
    <dbReference type="NCBI Taxonomy" id="7962"/>
    <lineage>
        <taxon>Eukaryota</taxon>
        <taxon>Metazoa</taxon>
        <taxon>Chordata</taxon>
        <taxon>Craniata</taxon>
        <taxon>Vertebrata</taxon>
        <taxon>Euteleostomi</taxon>
        <taxon>Actinopterygii</taxon>
        <taxon>Neopterygii</taxon>
        <taxon>Teleostei</taxon>
        <taxon>Ostariophysi</taxon>
        <taxon>Cypriniformes</taxon>
        <taxon>Cyprinidae</taxon>
        <taxon>Cyprininae</taxon>
        <taxon>Cyprinus</taxon>
    </lineage>
</organism>
<name>A0A8C1Y8J8_CYPCA</name>
<dbReference type="Pfam" id="PF05193">
    <property type="entry name" value="Peptidase_M16_C"/>
    <property type="match status" value="1"/>
</dbReference>
<dbReference type="GO" id="GO:0016485">
    <property type="term" value="P:protein processing"/>
    <property type="evidence" value="ECO:0007669"/>
    <property type="project" value="TreeGrafter"/>
</dbReference>
<dbReference type="InterPro" id="IPR007863">
    <property type="entry name" value="Peptidase_M16_C"/>
</dbReference>
<dbReference type="FunFam" id="3.30.830.10:FF:000011">
    <property type="entry name" value="Presequence protease, mitochondrial"/>
    <property type="match status" value="1"/>
</dbReference>
<dbReference type="SUPFAM" id="SSF63411">
    <property type="entry name" value="LuxS/MPP-like metallohydrolase"/>
    <property type="match status" value="3"/>
</dbReference>
<dbReference type="GO" id="GO:0046872">
    <property type="term" value="F:metal ion binding"/>
    <property type="evidence" value="ECO:0007669"/>
    <property type="project" value="InterPro"/>
</dbReference>
<dbReference type="SMART" id="SM01264">
    <property type="entry name" value="M16C_associated"/>
    <property type="match status" value="1"/>
</dbReference>
<dbReference type="Pfam" id="PF08367">
    <property type="entry name" value="M16C_assoc"/>
    <property type="match status" value="1"/>
</dbReference>
<dbReference type="InterPro" id="IPR013578">
    <property type="entry name" value="Peptidase_M16C_assoc"/>
</dbReference>
<dbReference type="InterPro" id="IPR011765">
    <property type="entry name" value="Pept_M16_N"/>
</dbReference>
<dbReference type="Pfam" id="PF00675">
    <property type="entry name" value="Peptidase_M16"/>
    <property type="match status" value="1"/>
</dbReference>
<evidence type="ECO:0000256" key="4">
    <source>
        <dbReference type="SAM" id="Coils"/>
    </source>
</evidence>
<dbReference type="PANTHER" id="PTHR43016">
    <property type="entry name" value="PRESEQUENCE PROTEASE"/>
    <property type="match status" value="1"/>
</dbReference>
<evidence type="ECO:0000256" key="3">
    <source>
        <dbReference type="ARBA" id="ARBA00032857"/>
    </source>
</evidence>
<proteinExistence type="predicted"/>